<keyword evidence="4 9" id="KW-0812">Transmembrane</keyword>
<evidence type="ECO:0000256" key="4">
    <source>
        <dbReference type="ARBA" id="ARBA00022692"/>
    </source>
</evidence>
<comment type="subunit">
    <text evidence="9">Component of the Sec protein translocase complex. Heterotrimer consisting of SecY, SecE and SecG subunits. The heterotrimers can form oligomers, although 1 heterotrimer is thought to be able to translocate proteins. Interacts with the ribosome. Interacts with SecDF, and other proteins may be involved. Interacts with SecA.</text>
</comment>
<keyword evidence="8 9" id="KW-0472">Membrane</keyword>
<keyword evidence="2 9" id="KW-0813">Transport</keyword>
<name>A0A4R7B6J1_9NEIS</name>
<reference evidence="10 11" key="1">
    <citation type="submission" date="2019-03" db="EMBL/GenBank/DDBJ databases">
        <title>Genomic Encyclopedia of Type Strains, Phase III (KMG-III): the genomes of soil and plant-associated and newly described type strains.</title>
        <authorList>
            <person name="Whitman W."/>
        </authorList>
    </citation>
    <scope>NUCLEOTIDE SEQUENCE [LARGE SCALE GENOMIC DNA]</scope>
    <source>
        <strain evidence="10 11">CECT 8976</strain>
    </source>
</reference>
<keyword evidence="11" id="KW-1185">Reference proteome</keyword>
<evidence type="ECO:0000313" key="11">
    <source>
        <dbReference type="Proteomes" id="UP000295611"/>
    </source>
</evidence>
<evidence type="ECO:0000256" key="9">
    <source>
        <dbReference type="HAMAP-Rule" id="MF_00422"/>
    </source>
</evidence>
<dbReference type="GO" id="GO:0006605">
    <property type="term" value="P:protein targeting"/>
    <property type="evidence" value="ECO:0007669"/>
    <property type="project" value="UniProtKB-UniRule"/>
</dbReference>
<dbReference type="GO" id="GO:0008320">
    <property type="term" value="F:protein transmembrane transporter activity"/>
    <property type="evidence" value="ECO:0007669"/>
    <property type="project" value="UniProtKB-UniRule"/>
</dbReference>
<keyword evidence="5 9" id="KW-0653">Protein transport</keyword>
<protein>
    <recommendedName>
        <fullName evidence="9">Protein translocase subunit SecE</fullName>
    </recommendedName>
</protein>
<dbReference type="NCBIfam" id="TIGR00964">
    <property type="entry name" value="secE_bact"/>
    <property type="match status" value="1"/>
</dbReference>
<comment type="caution">
    <text evidence="10">The sequence shown here is derived from an EMBL/GenBank/DDBJ whole genome shotgun (WGS) entry which is preliminary data.</text>
</comment>
<evidence type="ECO:0000256" key="1">
    <source>
        <dbReference type="ARBA" id="ARBA00004370"/>
    </source>
</evidence>
<dbReference type="NCBIfam" id="NF004371">
    <property type="entry name" value="PRK05740.1-1"/>
    <property type="match status" value="1"/>
</dbReference>
<dbReference type="GO" id="GO:0005886">
    <property type="term" value="C:plasma membrane"/>
    <property type="evidence" value="ECO:0007669"/>
    <property type="project" value="UniProtKB-UniRule"/>
</dbReference>
<dbReference type="Gene3D" id="1.20.5.1030">
    <property type="entry name" value="Preprotein translocase secy subunit"/>
    <property type="match status" value="1"/>
</dbReference>
<accession>A0A4R7B6J1</accession>
<evidence type="ECO:0000256" key="3">
    <source>
        <dbReference type="ARBA" id="ARBA00022475"/>
    </source>
</evidence>
<dbReference type="PANTHER" id="PTHR33910:SF1">
    <property type="entry name" value="PROTEIN TRANSLOCASE SUBUNIT SECE"/>
    <property type="match status" value="1"/>
</dbReference>
<keyword evidence="7 9" id="KW-0811">Translocation</keyword>
<dbReference type="InterPro" id="IPR038379">
    <property type="entry name" value="SecE_sf"/>
</dbReference>
<dbReference type="HAMAP" id="MF_00422">
    <property type="entry name" value="SecE"/>
    <property type="match status" value="1"/>
</dbReference>
<feature type="transmembrane region" description="Helical" evidence="9">
    <location>
        <begin position="32"/>
        <end position="53"/>
    </location>
</feature>
<dbReference type="InterPro" id="IPR001901">
    <property type="entry name" value="Translocase_SecE/Sec61-g"/>
</dbReference>
<comment type="caution">
    <text evidence="9">Lacks conserved residue(s) required for the propagation of feature annotation.</text>
</comment>
<feature type="transmembrane region" description="Helical" evidence="9">
    <location>
        <begin position="80"/>
        <end position="101"/>
    </location>
</feature>
<evidence type="ECO:0000256" key="5">
    <source>
        <dbReference type="ARBA" id="ARBA00022927"/>
    </source>
</evidence>
<keyword evidence="3 9" id="KW-1003">Cell membrane</keyword>
<gene>
    <name evidence="9" type="primary">secE</name>
    <name evidence="10" type="ORF">DFP86_105171</name>
</gene>
<dbReference type="GO" id="GO:0065002">
    <property type="term" value="P:intracellular protein transmembrane transport"/>
    <property type="evidence" value="ECO:0007669"/>
    <property type="project" value="UniProtKB-UniRule"/>
</dbReference>
<proteinExistence type="inferred from homology"/>
<keyword evidence="6 9" id="KW-1133">Transmembrane helix</keyword>
<comment type="similarity">
    <text evidence="9">Belongs to the SecE/SEC61-gamma family.</text>
</comment>
<evidence type="ECO:0000256" key="6">
    <source>
        <dbReference type="ARBA" id="ARBA00022989"/>
    </source>
</evidence>
<dbReference type="InterPro" id="IPR005807">
    <property type="entry name" value="SecE_bac"/>
</dbReference>
<dbReference type="PRINTS" id="PR01650">
    <property type="entry name" value="SECETRNLCASE"/>
</dbReference>
<dbReference type="EMBL" id="SNZP01000005">
    <property type="protein sequence ID" value="TDR80314.1"/>
    <property type="molecule type" value="Genomic_DNA"/>
</dbReference>
<feature type="transmembrane region" description="Helical" evidence="9">
    <location>
        <begin position="7"/>
        <end position="26"/>
    </location>
</feature>
<dbReference type="Proteomes" id="UP000295611">
    <property type="component" value="Unassembled WGS sequence"/>
</dbReference>
<evidence type="ECO:0000256" key="2">
    <source>
        <dbReference type="ARBA" id="ARBA00022448"/>
    </source>
</evidence>
<dbReference type="PANTHER" id="PTHR33910">
    <property type="entry name" value="PROTEIN TRANSLOCASE SUBUNIT SECE"/>
    <property type="match status" value="1"/>
</dbReference>
<dbReference type="OrthoDB" id="9806365at2"/>
<dbReference type="GO" id="GO:0043952">
    <property type="term" value="P:protein transport by the Sec complex"/>
    <property type="evidence" value="ECO:0007669"/>
    <property type="project" value="UniProtKB-UniRule"/>
</dbReference>
<dbReference type="Pfam" id="PF00584">
    <property type="entry name" value="SecE"/>
    <property type="match status" value="1"/>
</dbReference>
<organism evidence="10 11">
    <name type="scientific">Paludibacterium purpuratum</name>
    <dbReference type="NCBI Taxonomy" id="1144873"/>
    <lineage>
        <taxon>Bacteria</taxon>
        <taxon>Pseudomonadati</taxon>
        <taxon>Pseudomonadota</taxon>
        <taxon>Betaproteobacteria</taxon>
        <taxon>Neisseriales</taxon>
        <taxon>Chromobacteriaceae</taxon>
        <taxon>Paludibacterium</taxon>
    </lineage>
</organism>
<dbReference type="AlphaFoldDB" id="A0A4R7B6J1"/>
<sequence length="117" mass="12883">MEMQDKIKLSLAGLLVAAGVVGFYVIPDTQSFLRVLAMFVALALAAGVVWVTTPGREFVAYARESVVEGRKVVWPTRKEAMQMTGIVFLFVAVLALFMWLVDSGLTWLVYDVILGRG</sequence>
<comment type="function">
    <text evidence="9">Essential subunit of the Sec protein translocation channel SecYEG. Clamps together the 2 halves of SecY. May contact the channel plug during translocation.</text>
</comment>
<comment type="subcellular location">
    <subcellularLocation>
        <location evidence="1">Membrane</location>
    </subcellularLocation>
</comment>
<evidence type="ECO:0000256" key="8">
    <source>
        <dbReference type="ARBA" id="ARBA00023136"/>
    </source>
</evidence>
<evidence type="ECO:0000313" key="10">
    <source>
        <dbReference type="EMBL" id="TDR80314.1"/>
    </source>
</evidence>
<dbReference type="GO" id="GO:0009306">
    <property type="term" value="P:protein secretion"/>
    <property type="evidence" value="ECO:0007669"/>
    <property type="project" value="UniProtKB-UniRule"/>
</dbReference>
<evidence type="ECO:0000256" key="7">
    <source>
        <dbReference type="ARBA" id="ARBA00023010"/>
    </source>
</evidence>